<dbReference type="PRINTS" id="PR00385">
    <property type="entry name" value="P450"/>
</dbReference>
<dbReference type="GO" id="GO:0020037">
    <property type="term" value="F:heme binding"/>
    <property type="evidence" value="ECO:0007669"/>
    <property type="project" value="InterPro"/>
</dbReference>
<evidence type="ECO:0000313" key="8">
    <source>
        <dbReference type="RefSeq" id="XP_039137027.1"/>
    </source>
</evidence>
<proteinExistence type="inferred from homology"/>
<dbReference type="InterPro" id="IPR036396">
    <property type="entry name" value="Cyt_P450_sf"/>
</dbReference>
<keyword evidence="4 5" id="KW-0408">Iron</keyword>
<protein>
    <submittedName>
        <fullName evidence="8">Cytochrome P450 704C1-like</fullName>
    </submittedName>
</protein>
<gene>
    <name evidence="8" type="primary">LOC120274551</name>
</gene>
<evidence type="ECO:0000256" key="5">
    <source>
        <dbReference type="PIRSR" id="PIRSR602401-1"/>
    </source>
</evidence>
<comment type="similarity">
    <text evidence="1">Belongs to the cytochrome P450 family.</text>
</comment>
<organism evidence="7 8">
    <name type="scientific">Dioscorea cayennensis subsp. rotundata</name>
    <name type="common">White Guinea yam</name>
    <name type="synonym">Dioscorea rotundata</name>
    <dbReference type="NCBI Taxonomy" id="55577"/>
    <lineage>
        <taxon>Eukaryota</taxon>
        <taxon>Viridiplantae</taxon>
        <taxon>Streptophyta</taxon>
        <taxon>Embryophyta</taxon>
        <taxon>Tracheophyta</taxon>
        <taxon>Spermatophyta</taxon>
        <taxon>Magnoliopsida</taxon>
        <taxon>Liliopsida</taxon>
        <taxon>Dioscoreales</taxon>
        <taxon>Dioscoreaceae</taxon>
        <taxon>Dioscorea</taxon>
    </lineage>
</organism>
<dbReference type="Proteomes" id="UP001515500">
    <property type="component" value="Chromosome 13"/>
</dbReference>
<keyword evidence="6" id="KW-0472">Membrane</keyword>
<dbReference type="GO" id="GO:0016705">
    <property type="term" value="F:oxidoreductase activity, acting on paired donors, with incorporation or reduction of molecular oxygen"/>
    <property type="evidence" value="ECO:0007669"/>
    <property type="project" value="InterPro"/>
</dbReference>
<evidence type="ECO:0000256" key="1">
    <source>
        <dbReference type="ARBA" id="ARBA00010617"/>
    </source>
</evidence>
<keyword evidence="2 5" id="KW-0479">Metal-binding</keyword>
<evidence type="ECO:0000256" key="4">
    <source>
        <dbReference type="ARBA" id="ARBA00023004"/>
    </source>
</evidence>
<dbReference type="AlphaFoldDB" id="A0AB40CBS2"/>
<name>A0AB40CBS2_DIOCR</name>
<dbReference type="SUPFAM" id="SSF48264">
    <property type="entry name" value="Cytochrome P450"/>
    <property type="match status" value="1"/>
</dbReference>
<evidence type="ECO:0000256" key="2">
    <source>
        <dbReference type="ARBA" id="ARBA00022723"/>
    </source>
</evidence>
<evidence type="ECO:0000256" key="6">
    <source>
        <dbReference type="SAM" id="Phobius"/>
    </source>
</evidence>
<dbReference type="PANTHER" id="PTHR24296">
    <property type="entry name" value="CYTOCHROME P450"/>
    <property type="match status" value="1"/>
</dbReference>
<reference evidence="8" key="1">
    <citation type="submission" date="2025-08" db="UniProtKB">
        <authorList>
            <consortium name="RefSeq"/>
        </authorList>
    </citation>
    <scope>IDENTIFICATION</scope>
</reference>
<dbReference type="CDD" id="cd11064">
    <property type="entry name" value="CYP86A"/>
    <property type="match status" value="1"/>
</dbReference>
<keyword evidence="5" id="KW-0349">Heme</keyword>
<dbReference type="GO" id="GO:0005506">
    <property type="term" value="F:iron ion binding"/>
    <property type="evidence" value="ECO:0007669"/>
    <property type="project" value="InterPro"/>
</dbReference>
<evidence type="ECO:0000256" key="3">
    <source>
        <dbReference type="ARBA" id="ARBA00023002"/>
    </source>
</evidence>
<dbReference type="RefSeq" id="XP_039137027.1">
    <property type="nucleotide sequence ID" value="XM_039281093.1"/>
</dbReference>
<keyword evidence="6" id="KW-0812">Transmembrane</keyword>
<keyword evidence="6" id="KW-1133">Transmembrane helix</keyword>
<dbReference type="Gene3D" id="1.10.630.10">
    <property type="entry name" value="Cytochrome P450"/>
    <property type="match status" value="1"/>
</dbReference>
<dbReference type="InterPro" id="IPR002401">
    <property type="entry name" value="Cyt_P450_E_grp-I"/>
</dbReference>
<sequence>MDMEFMSGLYRLITVIIVLLVTIFVIKILRRIWSKGDNKKLFPPMAGTIFHQLLNFSTVHDYHTKISRKYKTFRLFTPFGNQTYTVDPENIEYILRTNFKNYGKGEYNYQNCKELLGDGIFAVDGDKWRHQRKLASYEFTTKVLRDFSGVVFKCNAAKLAQIVHRGASSNQTLEIQDLFMRSTMDSIFNVGFGVELDSLGGPDAGNTFTKAFDNSSEYITRRYFNPFWKIMRLMNIGPEAELKEGIKLVDDFVYKIIHARMEHKSTQDSDSMKKEDILSRFLVEREKDPANMTDKYLRDIILNFLIAGKDTTAGTLSWFIYMLCKHPWIQDKVAQQVKEATEACKNTEIDEFARNLTDKALDGMHYLHAALTETLRLYPSVPLDAKVCFSDDTLPDGFTVEKGDIIFYQPYPMGRMKYIWGDDAEIFRPERWLDDNGIFKPESPFKFTAFQAGPRICLGKDFAYRQMKIFAAVLLHFFSFKLSDEDKVVKYRTMITLHIDQGLHINAFHR</sequence>
<evidence type="ECO:0000313" key="7">
    <source>
        <dbReference type="Proteomes" id="UP001515500"/>
    </source>
</evidence>
<dbReference type="GeneID" id="120274551"/>
<dbReference type="Pfam" id="PF00067">
    <property type="entry name" value="p450"/>
    <property type="match status" value="1"/>
</dbReference>
<accession>A0AB40CBS2</accession>
<dbReference type="PRINTS" id="PR00463">
    <property type="entry name" value="EP450I"/>
</dbReference>
<dbReference type="GO" id="GO:0004497">
    <property type="term" value="F:monooxygenase activity"/>
    <property type="evidence" value="ECO:0007669"/>
    <property type="project" value="InterPro"/>
</dbReference>
<dbReference type="InterPro" id="IPR001128">
    <property type="entry name" value="Cyt_P450"/>
</dbReference>
<keyword evidence="7" id="KW-1185">Reference proteome</keyword>
<feature type="binding site" description="axial binding residue" evidence="5">
    <location>
        <position position="457"/>
    </location>
    <ligand>
        <name>heme</name>
        <dbReference type="ChEBI" id="CHEBI:30413"/>
    </ligand>
    <ligandPart>
        <name>Fe</name>
        <dbReference type="ChEBI" id="CHEBI:18248"/>
    </ligandPart>
</feature>
<keyword evidence="3" id="KW-0560">Oxidoreductase</keyword>
<comment type="cofactor">
    <cofactor evidence="5">
        <name>heme</name>
        <dbReference type="ChEBI" id="CHEBI:30413"/>
    </cofactor>
</comment>
<feature type="transmembrane region" description="Helical" evidence="6">
    <location>
        <begin position="12"/>
        <end position="29"/>
    </location>
</feature>